<dbReference type="SUPFAM" id="SSF51735">
    <property type="entry name" value="NAD(P)-binding Rossmann-fold domains"/>
    <property type="match status" value="1"/>
</dbReference>
<dbReference type="GO" id="GO:0004029">
    <property type="term" value="F:aldehyde dehydrogenase (NAD+) activity"/>
    <property type="evidence" value="ECO:0007669"/>
    <property type="project" value="TreeGrafter"/>
</dbReference>
<keyword evidence="3" id="KW-1185">Reference proteome</keyword>
<dbReference type="OrthoDB" id="3338687at2"/>
<dbReference type="Gene3D" id="3.40.50.720">
    <property type="entry name" value="NAD(P)-binding Rossmann-like Domain"/>
    <property type="match status" value="1"/>
</dbReference>
<dbReference type="Proteomes" id="UP000305836">
    <property type="component" value="Unassembled WGS sequence"/>
</dbReference>
<dbReference type="RefSeq" id="WP_137257027.1">
    <property type="nucleotide sequence ID" value="NZ_JBHSPQ010000003.1"/>
</dbReference>
<gene>
    <name evidence="2" type="ORF">FDA38_27470</name>
</gene>
<evidence type="ECO:0000259" key="1">
    <source>
        <dbReference type="Pfam" id="PF01370"/>
    </source>
</evidence>
<accession>A0A4U3LKB2</accession>
<protein>
    <submittedName>
        <fullName evidence="2">NAD-dependent epimerase/dehydratase family protein</fullName>
    </submittedName>
</protein>
<dbReference type="PANTHER" id="PTHR48079:SF6">
    <property type="entry name" value="NAD(P)-BINDING DOMAIN-CONTAINING PROTEIN-RELATED"/>
    <property type="match status" value="1"/>
</dbReference>
<dbReference type="EMBL" id="SZPZ01000004">
    <property type="protein sequence ID" value="TKK76158.1"/>
    <property type="molecule type" value="Genomic_DNA"/>
</dbReference>
<comment type="caution">
    <text evidence="2">The sequence shown here is derived from an EMBL/GenBank/DDBJ whole genome shotgun (WGS) entry which is preliminary data.</text>
</comment>
<dbReference type="AlphaFoldDB" id="A0A4U3LKB2"/>
<sequence>MQIAITGASGSVGSALIRRLQAAGEHDIVAVARRTPDYAVMDGPRWVSIDLSVPDSGHLLRLAVSGADAVVHLAWGFQPSHQVEYLEAVGVGGTQRVLDACAAMDVGQIVHMSSVGAYSPKRDMSPVDERWPVNGVPSSSYSRHKVAAERLLDSFEQTVDGTAVARLRPGIIGQRSAGSALLRYALPALLPAKAVNAVPVLPMPAGLSIAMVHADDVADAIVRVLQQRAVGAFNLAAAMPISAAMIADALGARWLDTPIWLVRALMRATWQARLQPVAPGWLDLGCAAPALDSTRARQELGWSPAIDSITVLRETLDGMGHAAAGSTAVLRRRTVLGELSDLVGRGLVSHRRLP</sequence>
<dbReference type="PANTHER" id="PTHR48079">
    <property type="entry name" value="PROTEIN YEEZ"/>
    <property type="match status" value="1"/>
</dbReference>
<dbReference type="InterPro" id="IPR001509">
    <property type="entry name" value="Epimerase_deHydtase"/>
</dbReference>
<feature type="domain" description="NAD-dependent epimerase/dehydratase" evidence="1">
    <location>
        <begin position="3"/>
        <end position="235"/>
    </location>
</feature>
<evidence type="ECO:0000313" key="3">
    <source>
        <dbReference type="Proteomes" id="UP000305836"/>
    </source>
</evidence>
<reference evidence="2 3" key="1">
    <citation type="submission" date="2019-04" db="EMBL/GenBank/DDBJ databases">
        <title>Kribbella sp. NEAU-THZ 27 nov., a novel actinomycete isolated from soil.</title>
        <authorList>
            <person name="Duan L."/>
        </authorList>
    </citation>
    <scope>NUCLEOTIDE SEQUENCE [LARGE SCALE GENOMIC DNA]</scope>
    <source>
        <strain evidence="3">NEAU-THZ27</strain>
    </source>
</reference>
<evidence type="ECO:0000313" key="2">
    <source>
        <dbReference type="EMBL" id="TKK76158.1"/>
    </source>
</evidence>
<dbReference type="Pfam" id="PF01370">
    <property type="entry name" value="Epimerase"/>
    <property type="match status" value="1"/>
</dbReference>
<dbReference type="InterPro" id="IPR051783">
    <property type="entry name" value="NAD(P)-dependent_oxidoreduct"/>
</dbReference>
<organism evidence="2 3">
    <name type="scientific">Kribbella jiaozuonensis</name>
    <dbReference type="NCBI Taxonomy" id="2575441"/>
    <lineage>
        <taxon>Bacteria</taxon>
        <taxon>Bacillati</taxon>
        <taxon>Actinomycetota</taxon>
        <taxon>Actinomycetes</taxon>
        <taxon>Propionibacteriales</taxon>
        <taxon>Kribbellaceae</taxon>
        <taxon>Kribbella</taxon>
    </lineage>
</organism>
<name>A0A4U3LKB2_9ACTN</name>
<proteinExistence type="predicted"/>
<dbReference type="GO" id="GO:0005737">
    <property type="term" value="C:cytoplasm"/>
    <property type="evidence" value="ECO:0007669"/>
    <property type="project" value="TreeGrafter"/>
</dbReference>
<dbReference type="InterPro" id="IPR036291">
    <property type="entry name" value="NAD(P)-bd_dom_sf"/>
</dbReference>